<comment type="caution">
    <text evidence="1">The sequence shown here is derived from an EMBL/GenBank/DDBJ whole genome shotgun (WGS) entry which is preliminary data.</text>
</comment>
<reference evidence="2 3" key="2">
    <citation type="submission" date="2024-07" db="EMBL/GenBank/DDBJ databases">
        <authorList>
            <person name="Akdeniz Z."/>
        </authorList>
    </citation>
    <scope>NUCLEOTIDE SEQUENCE [LARGE SCALE GENOMIC DNA]</scope>
</reference>
<dbReference type="EMBL" id="CATOUU010000687">
    <property type="protein sequence ID" value="CAI9941061.1"/>
    <property type="molecule type" value="Genomic_DNA"/>
</dbReference>
<dbReference type="AlphaFoldDB" id="A0AA86PM07"/>
<proteinExistence type="predicted"/>
<keyword evidence="3" id="KW-1185">Reference proteome</keyword>
<dbReference type="EMBL" id="CAXDID020000075">
    <property type="protein sequence ID" value="CAL6015891.1"/>
    <property type="molecule type" value="Genomic_DNA"/>
</dbReference>
<protein>
    <submittedName>
        <fullName evidence="2">Hypothetical_protein</fullName>
    </submittedName>
</protein>
<evidence type="ECO:0000313" key="1">
    <source>
        <dbReference type="EMBL" id="CAI9941061.1"/>
    </source>
</evidence>
<evidence type="ECO:0000313" key="3">
    <source>
        <dbReference type="Proteomes" id="UP001642409"/>
    </source>
</evidence>
<name>A0AA86PM07_9EUKA</name>
<gene>
    <name evidence="2" type="ORF">HINF_LOCUS25242</name>
    <name evidence="1" type="ORF">HINF_LOCUS28706</name>
</gene>
<organism evidence="1">
    <name type="scientific">Hexamita inflata</name>
    <dbReference type="NCBI Taxonomy" id="28002"/>
    <lineage>
        <taxon>Eukaryota</taxon>
        <taxon>Metamonada</taxon>
        <taxon>Diplomonadida</taxon>
        <taxon>Hexamitidae</taxon>
        <taxon>Hexamitinae</taxon>
        <taxon>Hexamita</taxon>
    </lineage>
</organism>
<sequence>MRLSQLEFNRRFDTIVGLVNVYYPHYSKQQLEDNVDLIHLLVIRSVQIRQKAQYLLDLSVNEMRYFISILKALGSCSVSTRNLEKLNNYKLIAMQKKPEVDSDLPNSD</sequence>
<reference evidence="1" key="1">
    <citation type="submission" date="2023-06" db="EMBL/GenBank/DDBJ databases">
        <authorList>
            <person name="Kurt Z."/>
        </authorList>
    </citation>
    <scope>NUCLEOTIDE SEQUENCE</scope>
</reference>
<evidence type="ECO:0000313" key="2">
    <source>
        <dbReference type="EMBL" id="CAL6015891.1"/>
    </source>
</evidence>
<accession>A0AA86PM07</accession>
<dbReference type="Proteomes" id="UP001642409">
    <property type="component" value="Unassembled WGS sequence"/>
</dbReference>